<name>A0A1F6MAH8_9BACT</name>
<dbReference type="Gene3D" id="3.20.20.140">
    <property type="entry name" value="Metal-dependent hydrolases"/>
    <property type="match status" value="1"/>
</dbReference>
<proteinExistence type="predicted"/>
<gene>
    <name evidence="1" type="ORF">A3J66_01945</name>
</gene>
<sequence length="429" mass="48741">MRQILDLHTHSKYSRACSKELELPKIAATCAIRGIDIVATGDFTHPKWFAHLKEQLKESGDGIYQLNSKSSTSGSSTKFLIGTEVAVIKKHKDKVRRLHLLLFAPSLEVAEKCIQELQKRNINLNADGRPIIGMTAKDLLQLILEVDERMVMIPAHAWTPWFGVFGSKGGYDSLEDAFEELAPRIFAIETGLSSDPLMNWRCSWLDRICMVSCSDAHSPQKLGREANVFQFTDEKEISYDEIMRILRTQDRKKFLYTVEFYPEEGKYHYDGHRECKVSFHPRETKKHKGVCPVCKRPLVIGVMNRVEELADRTEDEARTTGTQRIPYKNLVPLPEILADTFHVGVGTKRVVEAYTDLITHCRSEFSLLLDTPLEKIEQYSSKQIAQAIGCVREGRIHIEPGYDGVFGVVRVFGDKEDHGGTKQLGMMLE</sequence>
<protein>
    <recommendedName>
        <fullName evidence="3">DNA helicase UvrD</fullName>
    </recommendedName>
</protein>
<dbReference type="PANTHER" id="PTHR40084:SF1">
    <property type="entry name" value="PHOSPHOTRANSFERASE"/>
    <property type="match status" value="1"/>
</dbReference>
<dbReference type="EMBL" id="MFQB01000010">
    <property type="protein sequence ID" value="OGH68647.1"/>
    <property type="molecule type" value="Genomic_DNA"/>
</dbReference>
<evidence type="ECO:0008006" key="3">
    <source>
        <dbReference type="Google" id="ProtNLM"/>
    </source>
</evidence>
<organism evidence="1 2">
    <name type="scientific">Candidatus Magasanikbacteria bacterium RIFCSPHIGHO2_02_FULL_47_14</name>
    <dbReference type="NCBI Taxonomy" id="1798680"/>
    <lineage>
        <taxon>Bacteria</taxon>
        <taxon>Candidatus Magasanikiibacteriota</taxon>
    </lineage>
</organism>
<evidence type="ECO:0000313" key="1">
    <source>
        <dbReference type="EMBL" id="OGH68647.1"/>
    </source>
</evidence>
<dbReference type="Proteomes" id="UP000176282">
    <property type="component" value="Unassembled WGS sequence"/>
</dbReference>
<dbReference type="InterPro" id="IPR016195">
    <property type="entry name" value="Pol/histidinol_Pase-like"/>
</dbReference>
<comment type="caution">
    <text evidence="1">The sequence shown here is derived from an EMBL/GenBank/DDBJ whole genome shotgun (WGS) entry which is preliminary data.</text>
</comment>
<dbReference type="STRING" id="1798680.A3J66_01945"/>
<dbReference type="SUPFAM" id="SSF89550">
    <property type="entry name" value="PHP domain-like"/>
    <property type="match status" value="1"/>
</dbReference>
<dbReference type="AlphaFoldDB" id="A0A1F6MAH8"/>
<dbReference type="CDD" id="cd19067">
    <property type="entry name" value="PfuEndoQ-like"/>
    <property type="match status" value="1"/>
</dbReference>
<evidence type="ECO:0000313" key="2">
    <source>
        <dbReference type="Proteomes" id="UP000176282"/>
    </source>
</evidence>
<reference evidence="1 2" key="1">
    <citation type="journal article" date="2016" name="Nat. Commun.">
        <title>Thousands of microbial genomes shed light on interconnected biogeochemical processes in an aquifer system.</title>
        <authorList>
            <person name="Anantharaman K."/>
            <person name="Brown C.T."/>
            <person name="Hug L.A."/>
            <person name="Sharon I."/>
            <person name="Castelle C.J."/>
            <person name="Probst A.J."/>
            <person name="Thomas B.C."/>
            <person name="Singh A."/>
            <person name="Wilkins M.J."/>
            <person name="Karaoz U."/>
            <person name="Brodie E.L."/>
            <person name="Williams K.H."/>
            <person name="Hubbard S.S."/>
            <person name="Banfield J.F."/>
        </authorList>
    </citation>
    <scope>NUCLEOTIDE SEQUENCE [LARGE SCALE GENOMIC DNA]</scope>
</reference>
<dbReference type="PANTHER" id="PTHR40084">
    <property type="entry name" value="PHOSPHOHYDROLASE, PHP FAMILY"/>
    <property type="match status" value="1"/>
</dbReference>
<accession>A0A1F6MAH8</accession>